<dbReference type="SUPFAM" id="SSF56801">
    <property type="entry name" value="Acetyl-CoA synthetase-like"/>
    <property type="match status" value="1"/>
</dbReference>
<feature type="domain" description="AMP-binding enzyme C-terminal" evidence="4">
    <location>
        <begin position="435"/>
        <end position="510"/>
    </location>
</feature>
<dbReference type="FunFam" id="3.30.300.30:FF:000007">
    <property type="entry name" value="4-coumarate--CoA ligase 2"/>
    <property type="match status" value="1"/>
</dbReference>
<evidence type="ECO:0000256" key="2">
    <source>
        <dbReference type="ARBA" id="ARBA00022598"/>
    </source>
</evidence>
<keyword evidence="2 5" id="KW-0436">Ligase</keyword>
<feature type="domain" description="AMP-dependent synthetase/ligase" evidence="3">
    <location>
        <begin position="29"/>
        <end position="384"/>
    </location>
</feature>
<dbReference type="PROSITE" id="PS00455">
    <property type="entry name" value="AMP_BINDING"/>
    <property type="match status" value="1"/>
</dbReference>
<accession>A0A840NGX4</accession>
<dbReference type="AlphaFoldDB" id="A0A840NGX4"/>
<dbReference type="Pfam" id="PF13193">
    <property type="entry name" value="AMP-binding_C"/>
    <property type="match status" value="1"/>
</dbReference>
<organism evidence="5 6">
    <name type="scientific">Saccharopolyspora gloriosae</name>
    <dbReference type="NCBI Taxonomy" id="455344"/>
    <lineage>
        <taxon>Bacteria</taxon>
        <taxon>Bacillati</taxon>
        <taxon>Actinomycetota</taxon>
        <taxon>Actinomycetes</taxon>
        <taxon>Pseudonocardiales</taxon>
        <taxon>Pseudonocardiaceae</taxon>
        <taxon>Saccharopolyspora</taxon>
    </lineage>
</organism>
<evidence type="ECO:0000259" key="3">
    <source>
        <dbReference type="Pfam" id="PF00501"/>
    </source>
</evidence>
<dbReference type="GO" id="GO:0016405">
    <property type="term" value="F:CoA-ligase activity"/>
    <property type="evidence" value="ECO:0007669"/>
    <property type="project" value="TreeGrafter"/>
</dbReference>
<evidence type="ECO:0000313" key="5">
    <source>
        <dbReference type="EMBL" id="MBB5070271.1"/>
    </source>
</evidence>
<reference evidence="5 6" key="1">
    <citation type="submission" date="2020-08" db="EMBL/GenBank/DDBJ databases">
        <title>Sequencing the genomes of 1000 actinobacteria strains.</title>
        <authorList>
            <person name="Klenk H.-P."/>
        </authorList>
    </citation>
    <scope>NUCLEOTIDE SEQUENCE [LARGE SCALE GENOMIC DNA]</scope>
    <source>
        <strain evidence="5 6">DSM 45582</strain>
    </source>
</reference>
<comment type="similarity">
    <text evidence="1">Belongs to the ATP-dependent AMP-binding enzyme family.</text>
</comment>
<dbReference type="Gene3D" id="3.40.50.12780">
    <property type="entry name" value="N-terminal domain of ligase-like"/>
    <property type="match status" value="1"/>
</dbReference>
<gene>
    <name evidence="5" type="ORF">BJ969_003359</name>
</gene>
<comment type="caution">
    <text evidence="5">The sequence shown here is derived from an EMBL/GenBank/DDBJ whole genome shotgun (WGS) entry which is preliminary data.</text>
</comment>
<keyword evidence="6" id="KW-1185">Reference proteome</keyword>
<sequence>MAIRSPYPDVDVPDVSLTEFLFGAGPGDHADKTALVDGTTGTAMTFGDLHTAVHGVAAGLHARGARTGDVIGLVGANSPEWVLAFHGALRANATVTTANPLYTAGELANQFADSGARFVITAAALRDKVVAAAAKAGIDPDAVFTLEPADGHCDLAELAAERGAPPAPVTGGGGTAVLPYSSGTTGRAKGVVLIHRNLVANVLQFDRMVSSTRGSAQLAVLPLFHIYGMTVLMNHCLHTRAPLTTMPRFELAEMLRLVREHRVRKLYVAPPTVLALAKDELVDSYDLSSLEIVFSGAAPLDGELGKALTERLGCAVVQGYGMTEMSPVSHAVPEDRLDLDPASCGVPLPGVECRLVDPATGADVGPGERGELWVRGPNVMSGYLNNAAATAETLDADGYLHTGDVATITADGVLTIVDRVKELIKYKGYQVPPAELEALLLTHPAVDDAAVIGIRDDHGEEVPKAFVVRRAGSELSPDAVLAYVAERIAPHKKVRAVEFVDVIPKSAAGKILRNQLRTRPPRE</sequence>
<dbReference type="InterPro" id="IPR042099">
    <property type="entry name" value="ANL_N_sf"/>
</dbReference>
<evidence type="ECO:0000256" key="1">
    <source>
        <dbReference type="ARBA" id="ARBA00006432"/>
    </source>
</evidence>
<dbReference type="RefSeq" id="WP_184479825.1">
    <property type="nucleotide sequence ID" value="NZ_JACHIV010000001.1"/>
</dbReference>
<name>A0A840NGX4_9PSEU</name>
<dbReference type="PANTHER" id="PTHR24096">
    <property type="entry name" value="LONG-CHAIN-FATTY-ACID--COA LIGASE"/>
    <property type="match status" value="1"/>
</dbReference>
<dbReference type="InterPro" id="IPR020845">
    <property type="entry name" value="AMP-binding_CS"/>
</dbReference>
<dbReference type="InterPro" id="IPR025110">
    <property type="entry name" value="AMP-bd_C"/>
</dbReference>
<evidence type="ECO:0000313" key="6">
    <source>
        <dbReference type="Proteomes" id="UP000580474"/>
    </source>
</evidence>
<evidence type="ECO:0000259" key="4">
    <source>
        <dbReference type="Pfam" id="PF13193"/>
    </source>
</evidence>
<dbReference type="Proteomes" id="UP000580474">
    <property type="component" value="Unassembled WGS sequence"/>
</dbReference>
<dbReference type="InterPro" id="IPR000873">
    <property type="entry name" value="AMP-dep_synth/lig_dom"/>
</dbReference>
<dbReference type="PANTHER" id="PTHR24096:SF149">
    <property type="entry name" value="AMP-BINDING DOMAIN-CONTAINING PROTEIN-RELATED"/>
    <property type="match status" value="1"/>
</dbReference>
<dbReference type="Gene3D" id="3.30.300.30">
    <property type="match status" value="1"/>
</dbReference>
<dbReference type="InterPro" id="IPR045851">
    <property type="entry name" value="AMP-bd_C_sf"/>
</dbReference>
<dbReference type="Pfam" id="PF00501">
    <property type="entry name" value="AMP-binding"/>
    <property type="match status" value="1"/>
</dbReference>
<proteinExistence type="inferred from homology"/>
<dbReference type="EMBL" id="JACHIV010000001">
    <property type="protein sequence ID" value="MBB5070271.1"/>
    <property type="molecule type" value="Genomic_DNA"/>
</dbReference>
<protein>
    <submittedName>
        <fullName evidence="5">Acyl-CoA synthetase (AMP-forming)/AMP-acid ligase II</fullName>
    </submittedName>
</protein>